<evidence type="ECO:0000313" key="10">
    <source>
        <dbReference type="EMBL" id="OAH56287.1"/>
    </source>
</evidence>
<dbReference type="EC" id="2.5.1.74" evidence="8 9"/>
<evidence type="ECO:0000256" key="7">
    <source>
        <dbReference type="ARBA" id="ARBA00023136"/>
    </source>
</evidence>
<dbReference type="InterPro" id="IPR044878">
    <property type="entry name" value="UbiA_sf"/>
</dbReference>
<evidence type="ECO:0000256" key="8">
    <source>
        <dbReference type="HAMAP-Rule" id="MF_01937"/>
    </source>
</evidence>
<dbReference type="RefSeq" id="WP_018394223.1">
    <property type="nucleotide sequence ID" value="NZ_JBCNAN010000033.1"/>
</dbReference>
<feature type="transmembrane region" description="Helical" evidence="8">
    <location>
        <begin position="21"/>
        <end position="38"/>
    </location>
</feature>
<evidence type="ECO:0000313" key="11">
    <source>
        <dbReference type="EMBL" id="OAH62567.1"/>
    </source>
</evidence>
<dbReference type="GO" id="GO:0046428">
    <property type="term" value="F:1,4-dihydroxy-2-naphthoate polyprenyltransferase activity"/>
    <property type="evidence" value="ECO:0007669"/>
    <property type="project" value="UniProtKB-UniRule"/>
</dbReference>
<sequence length="303" mass="33504">MKQIPSADTGFQIWWQLMRPHTLTAAFVPVFLGTVLALEHTELHVFLFLAMLIASLLIQTATNMFNEYFDYKRGLDTEESIGIGGAIVRNGVKPKTVLNMAFLFFGIALLLGIFICSVTTWWIGLVGVICMAVGYLYTGGPLPIAYTPFGELASGFLMGGVIIYISFYIQTGFISNAVISFSIPIILLVGGINLANNIRDRVGDKEAGRKTIAILIGHDRAVMLLATLFIIAYLWVFILFFSVYSSYLLFLTYLSIPKAMRAVNGFKGKKNPIEMMPAMKSTAQTNTMYGFLLSIGLCLSYLF</sequence>
<dbReference type="Gene3D" id="1.10.357.140">
    <property type="entry name" value="UbiA prenyltransferase"/>
    <property type="match status" value="1"/>
</dbReference>
<feature type="transmembrane region" description="Helical" evidence="8">
    <location>
        <begin position="221"/>
        <end position="241"/>
    </location>
</feature>
<evidence type="ECO:0000313" key="13">
    <source>
        <dbReference type="Proteomes" id="UP000077271"/>
    </source>
</evidence>
<keyword evidence="7 8" id="KW-0472">Membrane</keyword>
<dbReference type="AlphaFoldDB" id="A0A177KT03"/>
<evidence type="ECO:0000256" key="4">
    <source>
        <dbReference type="ARBA" id="ARBA00022679"/>
    </source>
</evidence>
<dbReference type="NCBIfam" id="NF004749">
    <property type="entry name" value="PRK06080.1-1"/>
    <property type="match status" value="1"/>
</dbReference>
<feature type="transmembrane region" description="Helical" evidence="8">
    <location>
        <begin position="173"/>
        <end position="195"/>
    </location>
</feature>
<dbReference type="NCBIfam" id="TIGR00751">
    <property type="entry name" value="menA"/>
    <property type="match status" value="1"/>
</dbReference>
<accession>A0A177KT03</accession>
<keyword evidence="4 8" id="KW-0808">Transferase</keyword>
<dbReference type="EMBL" id="LQWZ01000023">
    <property type="protein sequence ID" value="OAH56287.1"/>
    <property type="molecule type" value="Genomic_DNA"/>
</dbReference>
<keyword evidence="6 8" id="KW-1133">Transmembrane helix</keyword>
<reference evidence="12 13" key="1">
    <citation type="submission" date="2016-01" db="EMBL/GenBank/DDBJ databases">
        <title>Investigation of taxonomic status of Bacillus aminovorans.</title>
        <authorList>
            <person name="Verma A."/>
            <person name="Pal Y."/>
            <person name="Krishnamurthi S."/>
        </authorList>
    </citation>
    <scope>NUCLEOTIDE SEQUENCE [LARGE SCALE GENOMIC DNA]</scope>
    <source>
        <strain evidence="11 12">DSM 1314</strain>
        <strain evidence="10 13">DSM 4337</strain>
    </source>
</reference>
<dbReference type="FunFam" id="1.10.357.140:FF:000007">
    <property type="entry name" value="1,4-dihydroxy-2-naphthoate octaprenyltransferase"/>
    <property type="match status" value="1"/>
</dbReference>
<dbReference type="InterPro" id="IPR026046">
    <property type="entry name" value="UBIAD1"/>
</dbReference>
<comment type="function">
    <text evidence="8">Conversion of 1,4-dihydroxy-2-naphthoate (DHNA) to demethylmenaquinone (DMK).</text>
</comment>
<feature type="transmembrane region" description="Helical" evidence="8">
    <location>
        <begin position="44"/>
        <end position="65"/>
    </location>
</feature>
<dbReference type="InterPro" id="IPR004657">
    <property type="entry name" value="MenA"/>
</dbReference>
<proteinExistence type="inferred from homology"/>
<evidence type="ECO:0000256" key="9">
    <source>
        <dbReference type="NCBIfam" id="TIGR00751"/>
    </source>
</evidence>
<evidence type="ECO:0000313" key="12">
    <source>
        <dbReference type="Proteomes" id="UP000076935"/>
    </source>
</evidence>
<evidence type="ECO:0000256" key="6">
    <source>
        <dbReference type="ARBA" id="ARBA00022989"/>
    </source>
</evidence>
<dbReference type="GO" id="GO:0009234">
    <property type="term" value="P:menaquinone biosynthetic process"/>
    <property type="evidence" value="ECO:0007669"/>
    <property type="project" value="UniProtKB-UniRule"/>
</dbReference>
<dbReference type="PANTHER" id="PTHR13929:SF0">
    <property type="entry name" value="UBIA PRENYLTRANSFERASE DOMAIN-CONTAINING PROTEIN 1"/>
    <property type="match status" value="1"/>
</dbReference>
<organism evidence="10 13">
    <name type="scientific">Domibacillus aminovorans</name>
    <dbReference type="NCBI Taxonomy" id="29332"/>
    <lineage>
        <taxon>Bacteria</taxon>
        <taxon>Bacillati</taxon>
        <taxon>Bacillota</taxon>
        <taxon>Bacilli</taxon>
        <taxon>Bacillales</taxon>
        <taxon>Bacillaceae</taxon>
        <taxon>Domibacillus</taxon>
    </lineage>
</organism>
<comment type="pathway">
    <text evidence="8">Quinol/quinone metabolism; menaquinone biosynthesis; menaquinol from 1,4-dihydroxy-2-naphthoate: step 1/2.</text>
</comment>
<dbReference type="UniPathway" id="UPA00079">
    <property type="reaction ID" value="UER00168"/>
</dbReference>
<dbReference type="Proteomes" id="UP000076935">
    <property type="component" value="Unassembled WGS sequence"/>
</dbReference>
<dbReference type="CDD" id="cd13962">
    <property type="entry name" value="PT_UbiA_UBIAD1"/>
    <property type="match status" value="1"/>
</dbReference>
<dbReference type="PANTHER" id="PTHR13929">
    <property type="entry name" value="1,4-DIHYDROXY-2-NAPHTHOATE OCTAPRENYLTRANSFERASE"/>
    <property type="match status" value="1"/>
</dbReference>
<evidence type="ECO:0000256" key="1">
    <source>
        <dbReference type="ARBA" id="ARBA00004141"/>
    </source>
</evidence>
<comment type="similarity">
    <text evidence="8">Belongs to the MenA family. Type 1 subfamily.</text>
</comment>
<dbReference type="OrthoDB" id="9767568at2"/>
<dbReference type="STRING" id="29332.AWH48_06355"/>
<dbReference type="EMBL" id="LQWY01000005">
    <property type="protein sequence ID" value="OAH62567.1"/>
    <property type="molecule type" value="Genomic_DNA"/>
</dbReference>
<dbReference type="HAMAP" id="MF_01937">
    <property type="entry name" value="MenA_1"/>
    <property type="match status" value="1"/>
</dbReference>
<comment type="caution">
    <text evidence="10">The sequence shown here is derived from an EMBL/GenBank/DDBJ whole genome shotgun (WGS) entry which is preliminary data.</text>
</comment>
<evidence type="ECO:0000256" key="3">
    <source>
        <dbReference type="ARBA" id="ARBA00022475"/>
    </source>
</evidence>
<evidence type="ECO:0000256" key="5">
    <source>
        <dbReference type="ARBA" id="ARBA00022692"/>
    </source>
</evidence>
<dbReference type="PIRSF" id="PIRSF005355">
    <property type="entry name" value="UBIAD1"/>
    <property type="match status" value="1"/>
</dbReference>
<dbReference type="InterPro" id="IPR000537">
    <property type="entry name" value="UbiA_prenyltransferase"/>
</dbReference>
<keyword evidence="3 8" id="KW-1003">Cell membrane</keyword>
<dbReference type="GO" id="GO:0042371">
    <property type="term" value="P:vitamin K biosynthetic process"/>
    <property type="evidence" value="ECO:0007669"/>
    <property type="project" value="TreeGrafter"/>
</dbReference>
<feature type="transmembrane region" description="Helical" evidence="8">
    <location>
        <begin position="97"/>
        <end position="115"/>
    </location>
</feature>
<feature type="transmembrane region" description="Helical" evidence="8">
    <location>
        <begin position="149"/>
        <end position="167"/>
    </location>
</feature>
<comment type="catalytic activity">
    <reaction evidence="8">
        <text>an all-trans-polyprenyl diphosphate + 1,4-dihydroxy-2-naphthoate + H(+) = a 2-demethylmenaquinol + CO2 + diphosphate</text>
        <dbReference type="Rhea" id="RHEA:26478"/>
        <dbReference type="Rhea" id="RHEA-COMP:9563"/>
        <dbReference type="Rhea" id="RHEA-COMP:9564"/>
        <dbReference type="ChEBI" id="CHEBI:11173"/>
        <dbReference type="ChEBI" id="CHEBI:15378"/>
        <dbReference type="ChEBI" id="CHEBI:16526"/>
        <dbReference type="ChEBI" id="CHEBI:33019"/>
        <dbReference type="ChEBI" id="CHEBI:55437"/>
        <dbReference type="ChEBI" id="CHEBI:58914"/>
        <dbReference type="EC" id="2.5.1.74"/>
    </reaction>
</comment>
<keyword evidence="5 8" id="KW-0812">Transmembrane</keyword>
<dbReference type="Proteomes" id="UP000077271">
    <property type="component" value="Unassembled WGS sequence"/>
</dbReference>
<keyword evidence="12" id="KW-1185">Reference proteome</keyword>
<protein>
    <recommendedName>
        <fullName evidence="8 9">1,4-dihydroxy-2-naphthoate octaprenyltransferase</fullName>
        <shortName evidence="8">DHNA-octaprenyltransferase</shortName>
        <ecNumber evidence="8 9">2.5.1.74</ecNumber>
    </recommendedName>
</protein>
<gene>
    <name evidence="8" type="primary">menA</name>
    <name evidence="10" type="ORF">AWH48_06355</name>
    <name evidence="11" type="ORF">AWH49_07795</name>
</gene>
<dbReference type="GO" id="GO:0005886">
    <property type="term" value="C:plasma membrane"/>
    <property type="evidence" value="ECO:0007669"/>
    <property type="project" value="UniProtKB-SubCell"/>
</dbReference>
<evidence type="ECO:0000256" key="2">
    <source>
        <dbReference type="ARBA" id="ARBA00022428"/>
    </source>
</evidence>
<keyword evidence="2 8" id="KW-0474">Menaquinone biosynthesis</keyword>
<comment type="subcellular location">
    <subcellularLocation>
        <location evidence="8">Cell membrane</location>
        <topology evidence="8">Multi-pass membrane protein</topology>
    </subcellularLocation>
    <subcellularLocation>
        <location evidence="1">Membrane</location>
        <topology evidence="1">Multi-pass membrane protein</topology>
    </subcellularLocation>
</comment>
<name>A0A177KT03_9BACI</name>
<dbReference type="Pfam" id="PF01040">
    <property type="entry name" value="UbiA"/>
    <property type="match status" value="1"/>
</dbReference>
<dbReference type="Gene3D" id="1.20.120.1780">
    <property type="entry name" value="UbiA prenyltransferase"/>
    <property type="match status" value="1"/>
</dbReference>